<accession>G0PJA4</accession>
<dbReference type="PANTHER" id="PTHR31379:SF1">
    <property type="entry name" value="F-BOX C PROTEIN-RELATED"/>
    <property type="match status" value="1"/>
</dbReference>
<keyword evidence="2" id="KW-1185">Reference proteome</keyword>
<reference evidence="2" key="1">
    <citation type="submission" date="2011-07" db="EMBL/GenBank/DDBJ databases">
        <authorList>
            <consortium name="Caenorhabditis brenneri Sequencing and Analysis Consortium"/>
            <person name="Wilson R.K."/>
        </authorList>
    </citation>
    <scope>NUCLEOTIDE SEQUENCE [LARGE SCALE GENOMIC DNA]</scope>
    <source>
        <strain evidence="2">PB2801</strain>
    </source>
</reference>
<organism evidence="2">
    <name type="scientific">Caenorhabditis brenneri</name>
    <name type="common">Nematode worm</name>
    <dbReference type="NCBI Taxonomy" id="135651"/>
    <lineage>
        <taxon>Eukaryota</taxon>
        <taxon>Metazoa</taxon>
        <taxon>Ecdysozoa</taxon>
        <taxon>Nematoda</taxon>
        <taxon>Chromadorea</taxon>
        <taxon>Rhabditida</taxon>
        <taxon>Rhabditina</taxon>
        <taxon>Rhabditomorpha</taxon>
        <taxon>Rhabditoidea</taxon>
        <taxon>Rhabditidae</taxon>
        <taxon>Peloderinae</taxon>
        <taxon>Caenorhabditis</taxon>
    </lineage>
</organism>
<evidence type="ECO:0000313" key="1">
    <source>
        <dbReference type="EMBL" id="EGT58986.1"/>
    </source>
</evidence>
<dbReference type="InParanoid" id="G0PJA4"/>
<evidence type="ECO:0000313" key="2">
    <source>
        <dbReference type="Proteomes" id="UP000008068"/>
    </source>
</evidence>
<sequence length="245" mass="28560">MDDLIAEAEAFILLHQQRLDKKEGDFPYTFYLQLTVSTDGPDGKKVQHIERMQYTGNLGPATKYLFERLLKKPMNYVKELRIAPLTVIDCFWLPAEMNLTARHLIIDNYYEKVRTTVGKFFFLINQRPFETMECNLHSCPDYAEFVPLIDKWVIRGSPIGIHYTAYTNTEEGSNWYNSMKGREGRIIVETPTRGCQCFLDCVILPLPNNAQLEFYITPLIHPVYVSGQQCTMMLNLEIQPRRQFD</sequence>
<gene>
    <name evidence="1" type="ORF">CAEBREN_06460</name>
</gene>
<dbReference type="HOGENOM" id="CLU_991196_0_0_1"/>
<dbReference type="AlphaFoldDB" id="G0PJA4"/>
<dbReference type="InterPro" id="IPR021942">
    <property type="entry name" value="DUF3557"/>
</dbReference>
<protein>
    <submittedName>
        <fullName evidence="1">Uncharacterized protein</fullName>
    </submittedName>
</protein>
<dbReference type="PANTHER" id="PTHR31379">
    <property type="entry name" value="F-BOX C PROTEIN-RELATED-RELATED"/>
    <property type="match status" value="1"/>
</dbReference>
<proteinExistence type="predicted"/>
<dbReference type="Proteomes" id="UP000008068">
    <property type="component" value="Unassembled WGS sequence"/>
</dbReference>
<dbReference type="EMBL" id="GL380664">
    <property type="protein sequence ID" value="EGT58986.1"/>
    <property type="molecule type" value="Genomic_DNA"/>
</dbReference>
<name>G0PJA4_CAEBE</name>